<dbReference type="SUPFAM" id="SSF53335">
    <property type="entry name" value="S-adenosyl-L-methionine-dependent methyltransferases"/>
    <property type="match status" value="1"/>
</dbReference>
<dbReference type="eggNOG" id="COG2226">
    <property type="taxonomic scope" value="Bacteria"/>
</dbReference>
<dbReference type="PANTHER" id="PTHR42912">
    <property type="entry name" value="METHYLTRANSFERASE"/>
    <property type="match status" value="1"/>
</dbReference>
<dbReference type="Pfam" id="PF13847">
    <property type="entry name" value="Methyltransf_31"/>
    <property type="match status" value="1"/>
</dbReference>
<keyword evidence="2" id="KW-0808">Transferase</keyword>
<evidence type="ECO:0000313" key="3">
    <source>
        <dbReference type="Proteomes" id="UP000022141"/>
    </source>
</evidence>
<accession>A0A011RFE9</accession>
<gene>
    <name evidence="2" type="ORF">AW11_01195</name>
</gene>
<name>A0A011RFE9_ACCRE</name>
<evidence type="ECO:0000313" key="2">
    <source>
        <dbReference type="EMBL" id="EXI89919.1"/>
    </source>
</evidence>
<dbReference type="STRING" id="1454004.AW11_01195"/>
<keyword evidence="2" id="KW-0489">Methyltransferase</keyword>
<protein>
    <submittedName>
        <fullName evidence="2">Phthiotriol/phenolphthiotriol dimycocerosates methyltransferase</fullName>
        <ecNumber evidence="2">2.1.1.-</ecNumber>
    </submittedName>
</protein>
<proteinExistence type="predicted"/>
<dbReference type="EC" id="2.1.1.-" evidence="2"/>
<evidence type="ECO:0000259" key="1">
    <source>
        <dbReference type="Pfam" id="PF13847"/>
    </source>
</evidence>
<feature type="domain" description="Methyltransferase" evidence="1">
    <location>
        <begin position="80"/>
        <end position="196"/>
    </location>
</feature>
<dbReference type="InterPro" id="IPR050508">
    <property type="entry name" value="Methyltransf_Superfamily"/>
</dbReference>
<dbReference type="Proteomes" id="UP000022141">
    <property type="component" value="Unassembled WGS sequence"/>
</dbReference>
<dbReference type="CDD" id="cd02440">
    <property type="entry name" value="AdoMet_MTases"/>
    <property type="match status" value="1"/>
</dbReference>
<dbReference type="PATRIC" id="fig|1454004.3.peg.1249"/>
<reference evidence="2" key="1">
    <citation type="submission" date="2014-02" db="EMBL/GenBank/DDBJ databases">
        <title>Expanding our view of genomic diversity in Candidatus Accumulibacter clades.</title>
        <authorList>
            <person name="Skennerton C.T."/>
            <person name="Barr J.J."/>
            <person name="Slater F.R."/>
            <person name="Bond P.L."/>
            <person name="Tyson G.W."/>
        </authorList>
    </citation>
    <scope>NUCLEOTIDE SEQUENCE [LARGE SCALE GENOMIC DNA]</scope>
</reference>
<dbReference type="InterPro" id="IPR029063">
    <property type="entry name" value="SAM-dependent_MTases_sf"/>
</dbReference>
<dbReference type="GO" id="GO:0032259">
    <property type="term" value="P:methylation"/>
    <property type="evidence" value="ECO:0007669"/>
    <property type="project" value="UniProtKB-KW"/>
</dbReference>
<dbReference type="InterPro" id="IPR025714">
    <property type="entry name" value="Methyltranfer_dom"/>
</dbReference>
<dbReference type="Gene3D" id="3.40.50.150">
    <property type="entry name" value="Vaccinia Virus protein VP39"/>
    <property type="match status" value="1"/>
</dbReference>
<comment type="caution">
    <text evidence="2">The sequence shown here is derived from an EMBL/GenBank/DDBJ whole genome shotgun (WGS) entry which is preliminary data.</text>
</comment>
<organism evidence="2 3">
    <name type="scientific">Accumulibacter regalis</name>
    <dbReference type="NCBI Taxonomy" id="522306"/>
    <lineage>
        <taxon>Bacteria</taxon>
        <taxon>Pseudomonadati</taxon>
        <taxon>Pseudomonadota</taxon>
        <taxon>Betaproteobacteria</taxon>
        <taxon>Candidatus Accumulibacter</taxon>
    </lineage>
</organism>
<sequence length="304" mass="34087">MLGKRGFFVYKRAMPNPALIPTFLRELLVSRSLPREPEPDLVMDDPQQVAAYAEAGRIDGIMASSYLFHSARISQVVQGGKTVLDLGCGPATQLAQVAQFNPEIAFTGLDLSPAMLADAQRHVQELALSNVDFRQGDITRLDSFADHSFDAVISTMALHHLPTLQHLDDCLAEVARVLRPGGALYLTDFSRLKSLKSVIFFAYMNADHQPHIFSLDYERSLRAAFLKEEFESLVSRHFPAEVSVQSTFKVPFLVIIKTADHPLPEALRQRIAAMYKALQPRYRRDLNDIRNFFALGGLRNDPFS</sequence>
<dbReference type="EMBL" id="JEMY01000012">
    <property type="protein sequence ID" value="EXI89919.1"/>
    <property type="molecule type" value="Genomic_DNA"/>
</dbReference>
<dbReference type="GO" id="GO:0008168">
    <property type="term" value="F:methyltransferase activity"/>
    <property type="evidence" value="ECO:0007669"/>
    <property type="project" value="UniProtKB-KW"/>
</dbReference>
<dbReference type="AlphaFoldDB" id="A0A011RFE9"/>
<keyword evidence="3" id="KW-1185">Reference proteome</keyword>